<keyword evidence="3" id="KW-1185">Reference proteome</keyword>
<organism evidence="2 3">
    <name type="scientific">Roseinatronobacter monicus</name>
    <dbReference type="NCBI Taxonomy" id="393481"/>
    <lineage>
        <taxon>Bacteria</taxon>
        <taxon>Pseudomonadati</taxon>
        <taxon>Pseudomonadota</taxon>
        <taxon>Alphaproteobacteria</taxon>
        <taxon>Rhodobacterales</taxon>
        <taxon>Paracoccaceae</taxon>
        <taxon>Roseinatronobacter</taxon>
    </lineage>
</organism>
<feature type="transmembrane region" description="Helical" evidence="1">
    <location>
        <begin position="26"/>
        <end position="47"/>
    </location>
</feature>
<keyword evidence="1" id="KW-0812">Transmembrane</keyword>
<name>A0A543KG76_9RHOB</name>
<reference evidence="2 3" key="1">
    <citation type="submission" date="2019-06" db="EMBL/GenBank/DDBJ databases">
        <title>Genomic Encyclopedia of Archaeal and Bacterial Type Strains, Phase II (KMG-II): from individual species to whole genera.</title>
        <authorList>
            <person name="Goeker M."/>
        </authorList>
    </citation>
    <scope>NUCLEOTIDE SEQUENCE [LARGE SCALE GENOMIC DNA]</scope>
    <source>
        <strain evidence="2 3">DSM 18423</strain>
    </source>
</reference>
<dbReference type="PANTHER" id="PTHR34980">
    <property type="entry name" value="INNER MEMBRANE PROTEIN-RELATED-RELATED"/>
    <property type="match status" value="1"/>
</dbReference>
<dbReference type="Proteomes" id="UP000320582">
    <property type="component" value="Unassembled WGS sequence"/>
</dbReference>
<dbReference type="GO" id="GO:0005886">
    <property type="term" value="C:plasma membrane"/>
    <property type="evidence" value="ECO:0007669"/>
    <property type="project" value="TreeGrafter"/>
</dbReference>
<gene>
    <name evidence="2" type="ORF">BD293_2727</name>
</gene>
<accession>A0A543KG76</accession>
<comment type="caution">
    <text evidence="2">The sequence shown here is derived from an EMBL/GenBank/DDBJ whole genome shotgun (WGS) entry which is preliminary data.</text>
</comment>
<dbReference type="Pfam" id="PF05656">
    <property type="entry name" value="DUF805"/>
    <property type="match status" value="1"/>
</dbReference>
<evidence type="ECO:0000256" key="1">
    <source>
        <dbReference type="SAM" id="Phobius"/>
    </source>
</evidence>
<feature type="transmembrane region" description="Helical" evidence="1">
    <location>
        <begin position="53"/>
        <end position="73"/>
    </location>
</feature>
<sequence length="120" mass="13617">MNMIDATKVCFTKYAQFRGRARRAEFWWFMLFLTLAGIVADLITMILGFHWGVLGPISAVFSLATFLPAIAVGARRLHDIDRSGWWQLLLFVPIIGWIVLIVWWATSGSKGENRFGSDPI</sequence>
<dbReference type="EMBL" id="VFPT01000001">
    <property type="protein sequence ID" value="TQM94070.1"/>
    <property type="molecule type" value="Genomic_DNA"/>
</dbReference>
<keyword evidence="1" id="KW-1133">Transmembrane helix</keyword>
<evidence type="ECO:0000313" key="3">
    <source>
        <dbReference type="Proteomes" id="UP000320582"/>
    </source>
</evidence>
<dbReference type="RefSeq" id="WP_142082473.1">
    <property type="nucleotide sequence ID" value="NZ_VFPT01000001.1"/>
</dbReference>
<feature type="transmembrane region" description="Helical" evidence="1">
    <location>
        <begin position="85"/>
        <end position="105"/>
    </location>
</feature>
<proteinExistence type="predicted"/>
<dbReference type="OrthoDB" id="9812349at2"/>
<protein>
    <submittedName>
        <fullName evidence="2">Uncharacterized membrane protein YhaH (DUF805 family)</fullName>
    </submittedName>
</protein>
<evidence type="ECO:0000313" key="2">
    <source>
        <dbReference type="EMBL" id="TQM94070.1"/>
    </source>
</evidence>
<dbReference type="InterPro" id="IPR008523">
    <property type="entry name" value="DUF805"/>
</dbReference>
<keyword evidence="1" id="KW-0472">Membrane</keyword>
<dbReference type="AlphaFoldDB" id="A0A543KG76"/>
<dbReference type="PANTHER" id="PTHR34980:SF2">
    <property type="entry name" value="INNER MEMBRANE PROTEIN YHAH-RELATED"/>
    <property type="match status" value="1"/>
</dbReference>